<gene>
    <name evidence="2" type="ORF">N1F79_17725</name>
</gene>
<evidence type="ECO:0000256" key="1">
    <source>
        <dbReference type="SAM" id="SignalP"/>
    </source>
</evidence>
<evidence type="ECO:0000313" key="2">
    <source>
        <dbReference type="EMBL" id="MEF3834976.1"/>
    </source>
</evidence>
<keyword evidence="1" id="KW-0732">Signal</keyword>
<accession>A0ABU7XX96</accession>
<dbReference type="Proteomes" id="UP001337305">
    <property type="component" value="Unassembled WGS sequence"/>
</dbReference>
<feature type="signal peptide" evidence="1">
    <location>
        <begin position="1"/>
        <end position="18"/>
    </location>
</feature>
<dbReference type="Gene3D" id="2.60.120.200">
    <property type="match status" value="2"/>
</dbReference>
<evidence type="ECO:0000313" key="3">
    <source>
        <dbReference type="Proteomes" id="UP001337305"/>
    </source>
</evidence>
<dbReference type="InterPro" id="IPR025975">
    <property type="entry name" value="Polysacc_lyase"/>
</dbReference>
<keyword evidence="2" id="KW-0456">Lyase</keyword>
<dbReference type="EMBL" id="JAODOP010000004">
    <property type="protein sequence ID" value="MEF3834976.1"/>
    <property type="molecule type" value="Genomic_DNA"/>
</dbReference>
<proteinExistence type="predicted"/>
<dbReference type="PROSITE" id="PS51257">
    <property type="entry name" value="PROKAR_LIPOPROTEIN"/>
    <property type="match status" value="1"/>
</dbReference>
<dbReference type="Pfam" id="PF14099">
    <property type="entry name" value="Polysacc_lyase"/>
    <property type="match status" value="1"/>
</dbReference>
<sequence length="351" mass="39975">MKRVYLCFFMLIALLSCAQTKKQSKKLNVEKEITSRSSAQKDVASASDIVDGRFIVIGNRSPSGIVTREETKKGPIYHFKATGDANRIEFSPCFGSKENLKDISQEEIELLKKIKSAYEYDDEGQYGETVTYEWEARFPEKMIEGKGGIFAQWHGRPDRTLVKDPKGNLQYLPKEKFVAMLDTVYFEKNVGMSIKDNKPNGWFVDNSAGGPIAAFHFRPDYMYLMVRTEANRISNPTFKVKPKPGIHLNQLIGKDGKYGTIVFEKPSSEVPINEWIKFKVKIKYSKYSKIADEVLKSGGIQVWMNGEKVADWKGNIGKNDLHGPYFKYGIYKPGKLGFKVDCKKLIQTINR</sequence>
<dbReference type="RefSeq" id="WP_303307279.1">
    <property type="nucleotide sequence ID" value="NZ_JAODOP010000004.1"/>
</dbReference>
<dbReference type="GO" id="GO:0016829">
    <property type="term" value="F:lyase activity"/>
    <property type="evidence" value="ECO:0007669"/>
    <property type="project" value="UniProtKB-KW"/>
</dbReference>
<feature type="chain" id="PRO_5046748348" evidence="1">
    <location>
        <begin position="19"/>
        <end position="351"/>
    </location>
</feature>
<organism evidence="2 3">
    <name type="scientific">Flavivirga spongiicola</name>
    <dbReference type="NCBI Taxonomy" id="421621"/>
    <lineage>
        <taxon>Bacteria</taxon>
        <taxon>Pseudomonadati</taxon>
        <taxon>Bacteroidota</taxon>
        <taxon>Flavobacteriia</taxon>
        <taxon>Flavobacteriales</taxon>
        <taxon>Flavobacteriaceae</taxon>
        <taxon>Flavivirga</taxon>
    </lineage>
</organism>
<keyword evidence="3" id="KW-1185">Reference proteome</keyword>
<comment type="caution">
    <text evidence="2">The sequence shown here is derived from an EMBL/GenBank/DDBJ whole genome shotgun (WGS) entry which is preliminary data.</text>
</comment>
<reference evidence="2 3" key="1">
    <citation type="submission" date="2022-09" db="EMBL/GenBank/DDBJ databases">
        <title>Genome sequencing of Flavivirga sp. MEBiC05379.</title>
        <authorList>
            <person name="Oh H.-M."/>
            <person name="Kwon K.K."/>
            <person name="Park M.J."/>
            <person name="Yang S.-H."/>
        </authorList>
    </citation>
    <scope>NUCLEOTIDE SEQUENCE [LARGE SCALE GENOMIC DNA]</scope>
    <source>
        <strain evidence="2 3">MEBiC05379</strain>
    </source>
</reference>
<name>A0ABU7XX96_9FLAO</name>
<protein>
    <submittedName>
        <fullName evidence="2">Polysaccharide lyase</fullName>
    </submittedName>
</protein>